<dbReference type="InterPro" id="IPR051482">
    <property type="entry name" value="Cholesterol_transport"/>
</dbReference>
<keyword evidence="3" id="KW-1133">Transmembrane helix</keyword>
<feature type="region of interest" description="Disordered" evidence="5">
    <location>
        <begin position="871"/>
        <end position="910"/>
    </location>
</feature>
<dbReference type="GO" id="GO:0005789">
    <property type="term" value="C:endoplasmic reticulum membrane"/>
    <property type="evidence" value="ECO:0007669"/>
    <property type="project" value="UniProtKB-ARBA"/>
</dbReference>
<feature type="compositionally biased region" description="Polar residues" evidence="5">
    <location>
        <begin position="25"/>
        <end position="38"/>
    </location>
</feature>
<evidence type="ECO:0000256" key="1">
    <source>
        <dbReference type="ARBA" id="ARBA00004167"/>
    </source>
</evidence>
<feature type="region of interest" description="Disordered" evidence="5">
    <location>
        <begin position="667"/>
        <end position="760"/>
    </location>
</feature>
<dbReference type="GO" id="GO:0140268">
    <property type="term" value="C:endoplasmic reticulum-plasma membrane contact site"/>
    <property type="evidence" value="ECO:0007669"/>
    <property type="project" value="TreeGrafter"/>
</dbReference>
<evidence type="ECO:0000313" key="8">
    <source>
        <dbReference type="Proteomes" id="UP001174909"/>
    </source>
</evidence>
<feature type="compositionally biased region" description="Basic and acidic residues" evidence="5">
    <location>
        <begin position="109"/>
        <end position="150"/>
    </location>
</feature>
<keyword evidence="8" id="KW-1185">Reference proteome</keyword>
<dbReference type="Gene3D" id="2.30.29.30">
    <property type="entry name" value="Pleckstrin-homology domain (PH domain)/Phosphotyrosine-binding domain (PTB)"/>
    <property type="match status" value="1"/>
</dbReference>
<dbReference type="Pfam" id="PF02893">
    <property type="entry name" value="GRAM"/>
    <property type="match status" value="1"/>
</dbReference>
<protein>
    <submittedName>
        <fullName evidence="7">Protein Aster-B</fullName>
    </submittedName>
</protein>
<evidence type="ECO:0000256" key="3">
    <source>
        <dbReference type="ARBA" id="ARBA00022989"/>
    </source>
</evidence>
<comment type="caution">
    <text evidence="7">The sequence shown here is derived from an EMBL/GenBank/DDBJ whole genome shotgun (WGS) entry which is preliminary data.</text>
</comment>
<accession>A0AA35SCU5</accession>
<dbReference type="CDD" id="cd13220">
    <property type="entry name" value="PH-GRAM_GRAMDC"/>
    <property type="match status" value="1"/>
</dbReference>
<dbReference type="PANTHER" id="PTHR23319">
    <property type="entry name" value="GRAM DOMAIN CONTAINING 1B, ISOFORM E"/>
    <property type="match status" value="1"/>
</dbReference>
<dbReference type="Pfam" id="PF16016">
    <property type="entry name" value="VASt"/>
    <property type="match status" value="1"/>
</dbReference>
<feature type="region of interest" description="Disordered" evidence="5">
    <location>
        <begin position="352"/>
        <end position="394"/>
    </location>
</feature>
<evidence type="ECO:0000256" key="2">
    <source>
        <dbReference type="ARBA" id="ARBA00022692"/>
    </source>
</evidence>
<feature type="compositionally biased region" description="Polar residues" evidence="5">
    <location>
        <begin position="442"/>
        <end position="452"/>
    </location>
</feature>
<dbReference type="GO" id="GO:0032934">
    <property type="term" value="F:sterol binding"/>
    <property type="evidence" value="ECO:0007669"/>
    <property type="project" value="TreeGrafter"/>
</dbReference>
<feature type="compositionally biased region" description="Low complexity" evidence="5">
    <location>
        <begin position="717"/>
        <end position="730"/>
    </location>
</feature>
<comment type="subcellular location">
    <subcellularLocation>
        <location evidence="1">Membrane</location>
        <topology evidence="1">Single-pass membrane protein</topology>
    </subcellularLocation>
</comment>
<evidence type="ECO:0000256" key="5">
    <source>
        <dbReference type="SAM" id="MobiDB-lite"/>
    </source>
</evidence>
<dbReference type="PROSITE" id="PS51778">
    <property type="entry name" value="VAST"/>
    <property type="match status" value="1"/>
</dbReference>
<organism evidence="7 8">
    <name type="scientific">Geodia barretti</name>
    <name type="common">Barrett's horny sponge</name>
    <dbReference type="NCBI Taxonomy" id="519541"/>
    <lineage>
        <taxon>Eukaryota</taxon>
        <taxon>Metazoa</taxon>
        <taxon>Porifera</taxon>
        <taxon>Demospongiae</taxon>
        <taxon>Heteroscleromorpha</taxon>
        <taxon>Tetractinellida</taxon>
        <taxon>Astrophorina</taxon>
        <taxon>Geodiidae</taxon>
        <taxon>Geodia</taxon>
    </lineage>
</organism>
<sequence>MAEKGADGEKGGGGDSGKETGSTSRSSFRSLLPQQSSKDGLPSSPSPGRNKFSAAHRSKSASQATSFIDSDSYVVVGKEHVVGENQAAAGLDSPPPPRDTASRATLGREPARDSSTDGGVRAEDATAEGDRDSAVDSDSAKDKEKKKETSRFFSPPKMRGTMFPFDQIAVPMSSHRQKNMELHRIFSSLNGSEKLIDDYSCALHRDILVHGRVYITQNWLCFYANIFTWETLLTIPFSKVTAITKERTAFVFPNAVQVTTTADKYTFSSLMSRDITYNVLFKVWQNSLLNEHLRPLELVKAARRASGDTTDVGTADELWGADDGCPSATVADSYRLMPKVTTSLPTVLPTHVEIMPSPENSPHFVASVSQPAADDDESSPLTAPDAQDHGAVDNEGNVEAVKSKEQLTLQDLPRGRHPANGHTDTQKANNKDSHMASRGGSDRQQPTSTTPMTPAAGQLPDVVSMGGESLGSFSEDFETVSFAEESGEVPCGCSEHVGRTIINDVYTADVETIFQLLFTDANFFRDFLMARNTINIDIGEWQEQTDSSKLRDLNYTVALNYSFGPKFSPTTEHQVYSSSGQPGLKHLVHTEVMNRNIPYAETFFVSCQYCMTRVAHDKMRLRITANINYRKSCWGVVKNLIEKNAGDGLRSYYNHLDSFLKEHLASHPAHCRTKHRRKRQRHGPRLRHRKTAQPAPSPPSPTHHQPTRESPPPSLPSSPLSPLQPTHPSTATLHSLQLNGSTPTEPEGHQLSLPAKSDKRSTFPQVNLALTLLLGILIVSNMALYHHLMSYQSSSSTSSSPSRPLPVDPLTEHVEWPTSDQEWIALTRRHLESHEADRQQWLDTLAAIVTTLDQAGTSLDTAKRMLTEKMQFSDKQFPHSRPPPSSPSSHRDKTQTAQHAHSQTKTGNVI</sequence>
<dbReference type="InterPro" id="IPR011993">
    <property type="entry name" value="PH-like_dom_sf"/>
</dbReference>
<reference evidence="7" key="1">
    <citation type="submission" date="2023-03" db="EMBL/GenBank/DDBJ databases">
        <authorList>
            <person name="Steffen K."/>
            <person name="Cardenas P."/>
        </authorList>
    </citation>
    <scope>NUCLEOTIDE SEQUENCE</scope>
</reference>
<dbReference type="InterPro" id="IPR004182">
    <property type="entry name" value="GRAM"/>
</dbReference>
<proteinExistence type="predicted"/>
<feature type="region of interest" description="Disordered" evidence="5">
    <location>
        <begin position="85"/>
        <end position="155"/>
    </location>
</feature>
<feature type="compositionally biased region" description="Basic and acidic residues" evidence="5">
    <location>
        <begin position="1"/>
        <end position="18"/>
    </location>
</feature>
<dbReference type="AlphaFoldDB" id="A0AA35SCU5"/>
<dbReference type="GO" id="GO:0032366">
    <property type="term" value="P:intracellular sterol transport"/>
    <property type="evidence" value="ECO:0007669"/>
    <property type="project" value="TreeGrafter"/>
</dbReference>
<keyword evidence="2" id="KW-0812">Transmembrane</keyword>
<feature type="compositionally biased region" description="Polar residues" evidence="5">
    <location>
        <begin position="895"/>
        <end position="910"/>
    </location>
</feature>
<feature type="compositionally biased region" description="Polar residues" evidence="5">
    <location>
        <begin position="60"/>
        <end position="69"/>
    </location>
</feature>
<feature type="domain" description="VASt" evidence="6">
    <location>
        <begin position="497"/>
        <end position="668"/>
    </location>
</feature>
<dbReference type="EMBL" id="CASHTH010002296">
    <property type="protein sequence ID" value="CAI8027735.1"/>
    <property type="molecule type" value="Genomic_DNA"/>
</dbReference>
<dbReference type="SMART" id="SM00568">
    <property type="entry name" value="GRAM"/>
    <property type="match status" value="1"/>
</dbReference>
<feature type="compositionally biased region" description="Polar residues" evidence="5">
    <location>
        <begin position="731"/>
        <end position="744"/>
    </location>
</feature>
<name>A0AA35SCU5_GEOBA</name>
<feature type="region of interest" description="Disordered" evidence="5">
    <location>
        <begin position="1"/>
        <end position="71"/>
    </location>
</feature>
<dbReference type="GO" id="GO:0005886">
    <property type="term" value="C:plasma membrane"/>
    <property type="evidence" value="ECO:0007669"/>
    <property type="project" value="TreeGrafter"/>
</dbReference>
<evidence type="ECO:0000313" key="7">
    <source>
        <dbReference type="EMBL" id="CAI8027735.1"/>
    </source>
</evidence>
<dbReference type="PANTHER" id="PTHR23319:SF4">
    <property type="entry name" value="GRAM DOMAIN CONTAINING 1B, ISOFORM E"/>
    <property type="match status" value="1"/>
</dbReference>
<feature type="compositionally biased region" description="Basic residues" evidence="5">
    <location>
        <begin position="669"/>
        <end position="691"/>
    </location>
</feature>
<evidence type="ECO:0000256" key="4">
    <source>
        <dbReference type="ARBA" id="ARBA00023136"/>
    </source>
</evidence>
<feature type="region of interest" description="Disordered" evidence="5">
    <location>
        <begin position="409"/>
        <end position="466"/>
    </location>
</feature>
<dbReference type="InterPro" id="IPR031968">
    <property type="entry name" value="VASt"/>
</dbReference>
<keyword evidence="4" id="KW-0472">Membrane</keyword>
<evidence type="ECO:0000259" key="6">
    <source>
        <dbReference type="PROSITE" id="PS51778"/>
    </source>
</evidence>
<dbReference type="Proteomes" id="UP001174909">
    <property type="component" value="Unassembled WGS sequence"/>
</dbReference>
<dbReference type="GO" id="GO:0120015">
    <property type="term" value="F:sterol transfer activity"/>
    <property type="evidence" value="ECO:0007669"/>
    <property type="project" value="TreeGrafter"/>
</dbReference>
<gene>
    <name evidence="7" type="ORF">GBAR_LOCUS15806</name>
</gene>